<evidence type="ECO:0000256" key="1">
    <source>
        <dbReference type="ARBA" id="ARBA00000677"/>
    </source>
</evidence>
<dbReference type="PANTHER" id="PTHR43390:SF1">
    <property type="entry name" value="CHLOROPLAST PROCESSING PEPTIDASE"/>
    <property type="match status" value="1"/>
</dbReference>
<dbReference type="GO" id="GO:0009003">
    <property type="term" value="F:signal peptidase activity"/>
    <property type="evidence" value="ECO:0007669"/>
    <property type="project" value="UniProtKB-EC"/>
</dbReference>
<dbReference type="SUPFAM" id="SSF51306">
    <property type="entry name" value="LexA/Signal peptidase"/>
    <property type="match status" value="1"/>
</dbReference>
<keyword evidence="11" id="KW-1185">Reference proteome</keyword>
<dbReference type="InterPro" id="IPR019533">
    <property type="entry name" value="Peptidase_S26"/>
</dbReference>
<dbReference type="KEGG" id="hbs:IPV69_18315"/>
<dbReference type="Pfam" id="PF10502">
    <property type="entry name" value="Peptidase_S26"/>
    <property type="match status" value="1"/>
</dbReference>
<gene>
    <name evidence="10" type="primary">lepB</name>
    <name evidence="10" type="ORF">IPV69_18315</name>
</gene>
<evidence type="ECO:0000256" key="3">
    <source>
        <dbReference type="ARBA" id="ARBA00013208"/>
    </source>
</evidence>
<dbReference type="PROSITE" id="PS00760">
    <property type="entry name" value="SPASE_I_2"/>
    <property type="match status" value="1"/>
</dbReference>
<dbReference type="Proteomes" id="UP000593765">
    <property type="component" value="Chromosome"/>
</dbReference>
<evidence type="ECO:0000256" key="5">
    <source>
        <dbReference type="ARBA" id="ARBA00022801"/>
    </source>
</evidence>
<dbReference type="NCBIfam" id="TIGR02227">
    <property type="entry name" value="sigpep_I_bact"/>
    <property type="match status" value="1"/>
</dbReference>
<dbReference type="GO" id="GO:0006465">
    <property type="term" value="P:signal peptide processing"/>
    <property type="evidence" value="ECO:0007669"/>
    <property type="project" value="InterPro"/>
</dbReference>
<dbReference type="InterPro" id="IPR000223">
    <property type="entry name" value="Pept_S26A_signal_pept_1"/>
</dbReference>
<evidence type="ECO:0000313" key="11">
    <source>
        <dbReference type="Proteomes" id="UP000593765"/>
    </source>
</evidence>
<comment type="similarity">
    <text evidence="2 7">Belongs to the peptidase S26 family.</text>
</comment>
<dbReference type="PRINTS" id="PR00727">
    <property type="entry name" value="LEADERPTASE"/>
</dbReference>
<dbReference type="RefSeq" id="WP_206291170.1">
    <property type="nucleotide sequence ID" value="NZ_CP063458.1"/>
</dbReference>
<evidence type="ECO:0000313" key="10">
    <source>
        <dbReference type="EMBL" id="QOV88197.1"/>
    </source>
</evidence>
<proteinExistence type="inferred from homology"/>
<feature type="region of interest" description="Disordered" evidence="8">
    <location>
        <begin position="1"/>
        <end position="34"/>
    </location>
</feature>
<name>A0A7M2WRQ0_9BACT</name>
<keyword evidence="7" id="KW-0645">Protease</keyword>
<dbReference type="AlphaFoldDB" id="A0A7M2WRQ0"/>
<evidence type="ECO:0000259" key="9">
    <source>
        <dbReference type="Pfam" id="PF10502"/>
    </source>
</evidence>
<feature type="active site" evidence="6">
    <location>
        <position position="127"/>
    </location>
</feature>
<evidence type="ECO:0000256" key="8">
    <source>
        <dbReference type="SAM" id="MobiDB-lite"/>
    </source>
</evidence>
<sequence length="261" mass="28671">MSQEIANSPNPSPENSPSAPSAASPTTNATEPKPKWTFGRFFREQIRPLIVLILVLMAARSTLADWNDVPTGSMNPTILEGDRIFVNKLSYGLKIPFTTIHVTRWGHPERGEVVVFFAPHDGTRMVKRVLGAPGDVIELVNNRLIVNGKHADYLPPDAKVIGDYPVVRSVGVKFGTEALGDQKHPVMFTPARSGKPDFGPITVPEGKYLLIGDNRDNSFDSRYWGMVDESEIVGRAIGVAASFEPGGFLSARWGRFFRSLP</sequence>
<evidence type="ECO:0000256" key="6">
    <source>
        <dbReference type="PIRSR" id="PIRSR600223-1"/>
    </source>
</evidence>
<feature type="domain" description="Peptidase S26" evidence="9">
    <location>
        <begin position="44"/>
        <end position="237"/>
    </location>
</feature>
<accession>A0A7M2WRQ0</accession>
<dbReference type="CDD" id="cd06530">
    <property type="entry name" value="S26_SPase_I"/>
    <property type="match status" value="1"/>
</dbReference>
<evidence type="ECO:0000256" key="4">
    <source>
        <dbReference type="ARBA" id="ARBA00019232"/>
    </source>
</evidence>
<feature type="compositionally biased region" description="Low complexity" evidence="8">
    <location>
        <begin position="1"/>
        <end position="31"/>
    </location>
</feature>
<dbReference type="Gene3D" id="2.10.109.10">
    <property type="entry name" value="Umud Fragment, subunit A"/>
    <property type="match status" value="1"/>
</dbReference>
<dbReference type="InterPro" id="IPR019757">
    <property type="entry name" value="Pept_S26A_signal_pept_1_Lys-AS"/>
</dbReference>
<dbReference type="EMBL" id="CP063458">
    <property type="protein sequence ID" value="QOV88197.1"/>
    <property type="molecule type" value="Genomic_DNA"/>
</dbReference>
<feature type="active site" evidence="6">
    <location>
        <position position="73"/>
    </location>
</feature>
<evidence type="ECO:0000256" key="7">
    <source>
        <dbReference type="RuleBase" id="RU362042"/>
    </source>
</evidence>
<comment type="catalytic activity">
    <reaction evidence="1 7">
        <text>Cleavage of hydrophobic, N-terminal signal or leader sequences from secreted and periplasmic proteins.</text>
        <dbReference type="EC" id="3.4.21.89"/>
    </reaction>
</comment>
<keyword evidence="5 7" id="KW-0378">Hydrolase</keyword>
<dbReference type="InterPro" id="IPR036286">
    <property type="entry name" value="LexA/Signal_pep-like_sf"/>
</dbReference>
<evidence type="ECO:0000256" key="2">
    <source>
        <dbReference type="ARBA" id="ARBA00009370"/>
    </source>
</evidence>
<dbReference type="EC" id="3.4.21.89" evidence="3 7"/>
<dbReference type="GO" id="GO:0016020">
    <property type="term" value="C:membrane"/>
    <property type="evidence" value="ECO:0007669"/>
    <property type="project" value="UniProtKB-SubCell"/>
</dbReference>
<protein>
    <recommendedName>
        <fullName evidence="4 7">Signal peptidase I</fullName>
        <ecNumber evidence="3 7">3.4.21.89</ecNumber>
    </recommendedName>
</protein>
<organism evidence="10 11">
    <name type="scientific">Humisphaera borealis</name>
    <dbReference type="NCBI Taxonomy" id="2807512"/>
    <lineage>
        <taxon>Bacteria</taxon>
        <taxon>Pseudomonadati</taxon>
        <taxon>Planctomycetota</taxon>
        <taxon>Phycisphaerae</taxon>
        <taxon>Tepidisphaerales</taxon>
        <taxon>Tepidisphaeraceae</taxon>
        <taxon>Humisphaera</taxon>
    </lineage>
</organism>
<comment type="subcellular location">
    <subcellularLocation>
        <location evidence="7">Membrane</location>
        <topology evidence="7">Single-pass type II membrane protein</topology>
    </subcellularLocation>
</comment>
<dbReference type="GO" id="GO:0004252">
    <property type="term" value="F:serine-type endopeptidase activity"/>
    <property type="evidence" value="ECO:0007669"/>
    <property type="project" value="InterPro"/>
</dbReference>
<reference evidence="10 11" key="1">
    <citation type="submission" date="2020-10" db="EMBL/GenBank/DDBJ databases">
        <title>Wide distribution of Phycisphaera-like planctomycetes from WD2101 soil group in peatlands and genome analysis of the first cultivated representative.</title>
        <authorList>
            <person name="Dedysh S.N."/>
            <person name="Beletsky A.V."/>
            <person name="Ivanova A."/>
            <person name="Kulichevskaya I.S."/>
            <person name="Suzina N.E."/>
            <person name="Philippov D.A."/>
            <person name="Rakitin A.L."/>
            <person name="Mardanov A.V."/>
            <person name="Ravin N.V."/>
        </authorList>
    </citation>
    <scope>NUCLEOTIDE SEQUENCE [LARGE SCALE GENOMIC DNA]</scope>
    <source>
        <strain evidence="10 11">M1803</strain>
    </source>
</reference>
<dbReference type="PANTHER" id="PTHR43390">
    <property type="entry name" value="SIGNAL PEPTIDASE I"/>
    <property type="match status" value="1"/>
</dbReference>